<organism evidence="2 3">
    <name type="scientific">Taxus chinensis</name>
    <name type="common">Chinese yew</name>
    <name type="synonym">Taxus wallichiana var. chinensis</name>
    <dbReference type="NCBI Taxonomy" id="29808"/>
    <lineage>
        <taxon>Eukaryota</taxon>
        <taxon>Viridiplantae</taxon>
        <taxon>Streptophyta</taxon>
        <taxon>Embryophyta</taxon>
        <taxon>Tracheophyta</taxon>
        <taxon>Spermatophyta</taxon>
        <taxon>Pinopsida</taxon>
        <taxon>Pinidae</taxon>
        <taxon>Conifers II</taxon>
        <taxon>Cupressales</taxon>
        <taxon>Taxaceae</taxon>
        <taxon>Taxus</taxon>
    </lineage>
</organism>
<evidence type="ECO:0000313" key="3">
    <source>
        <dbReference type="Proteomes" id="UP000824469"/>
    </source>
</evidence>
<keyword evidence="3" id="KW-1185">Reference proteome</keyword>
<sequence length="113" mass="12771">RLREAPPSTDSDDDAGVDDGYAAWYATELPRHLPASIDADEQDMATVLERLEGEHATLTHTHQAALQDIRALTAERDALILERDTARQERDTAIQQRDRYHRHREASGPNMGR</sequence>
<feature type="region of interest" description="Disordered" evidence="1">
    <location>
        <begin position="86"/>
        <end position="113"/>
    </location>
</feature>
<comment type="caution">
    <text evidence="2">The sequence shown here is derived from an EMBL/GenBank/DDBJ whole genome shotgun (WGS) entry which is preliminary data.</text>
</comment>
<dbReference type="Proteomes" id="UP000824469">
    <property type="component" value="Unassembled WGS sequence"/>
</dbReference>
<evidence type="ECO:0000256" key="1">
    <source>
        <dbReference type="SAM" id="MobiDB-lite"/>
    </source>
</evidence>
<proteinExistence type="predicted"/>
<feature type="non-terminal residue" evidence="2">
    <location>
        <position position="1"/>
    </location>
</feature>
<protein>
    <submittedName>
        <fullName evidence="2">Uncharacterized protein</fullName>
    </submittedName>
</protein>
<dbReference type="AlphaFoldDB" id="A0AA38GL05"/>
<reference evidence="2 3" key="1">
    <citation type="journal article" date="2021" name="Nat. Plants">
        <title>The Taxus genome provides insights into paclitaxel biosynthesis.</title>
        <authorList>
            <person name="Xiong X."/>
            <person name="Gou J."/>
            <person name="Liao Q."/>
            <person name="Li Y."/>
            <person name="Zhou Q."/>
            <person name="Bi G."/>
            <person name="Li C."/>
            <person name="Du R."/>
            <person name="Wang X."/>
            <person name="Sun T."/>
            <person name="Guo L."/>
            <person name="Liang H."/>
            <person name="Lu P."/>
            <person name="Wu Y."/>
            <person name="Zhang Z."/>
            <person name="Ro D.K."/>
            <person name="Shang Y."/>
            <person name="Huang S."/>
            <person name="Yan J."/>
        </authorList>
    </citation>
    <scope>NUCLEOTIDE SEQUENCE [LARGE SCALE GENOMIC DNA]</scope>
    <source>
        <strain evidence="2">Ta-2019</strain>
    </source>
</reference>
<gene>
    <name evidence="2" type="ORF">KI387_018307</name>
</gene>
<evidence type="ECO:0000313" key="2">
    <source>
        <dbReference type="EMBL" id="KAH9323668.1"/>
    </source>
</evidence>
<feature type="compositionally biased region" description="Basic and acidic residues" evidence="1">
    <location>
        <begin position="86"/>
        <end position="98"/>
    </location>
</feature>
<name>A0AA38GL05_TAXCH</name>
<dbReference type="EMBL" id="JAHRHJ020000003">
    <property type="protein sequence ID" value="KAH9323668.1"/>
    <property type="molecule type" value="Genomic_DNA"/>
</dbReference>
<accession>A0AA38GL05</accession>